<accession>A0A1L0CQQ3</accession>
<gene>
    <name evidence="2" type="ORF">HGUI_03534</name>
</gene>
<name>A0A1L0CQQ3_9ASCO</name>
<proteinExistence type="predicted"/>
<dbReference type="InterPro" id="IPR040752">
    <property type="entry name" value="HSM3_C"/>
</dbReference>
<dbReference type="EMBL" id="FQNF01000095">
    <property type="protein sequence ID" value="SGZ41333.1"/>
    <property type="molecule type" value="Genomic_DNA"/>
</dbReference>
<dbReference type="VEuPathDB" id="FungiDB:HGUI_03534"/>
<dbReference type="Gene3D" id="1.25.40.580">
    <property type="match status" value="1"/>
</dbReference>
<keyword evidence="3" id="KW-1185">Reference proteome</keyword>
<dbReference type="AlphaFoldDB" id="A0A1L0CQQ3"/>
<evidence type="ECO:0000259" key="1">
    <source>
        <dbReference type="Pfam" id="PF18794"/>
    </source>
</evidence>
<reference evidence="3" key="1">
    <citation type="submission" date="2016-11" db="EMBL/GenBank/DDBJ databases">
        <authorList>
            <person name="Guldener U."/>
        </authorList>
    </citation>
    <scope>NUCLEOTIDE SEQUENCE [LARGE SCALE GENOMIC DNA]</scope>
</reference>
<protein>
    <recommendedName>
        <fullName evidence="1">DNA mismatch repair protein HSM3 C-terminal domain-containing protein</fullName>
    </recommendedName>
</protein>
<dbReference type="Pfam" id="PF18794">
    <property type="entry name" value="HSM3_C"/>
    <property type="match status" value="1"/>
</dbReference>
<dbReference type="OrthoDB" id="4074002at2759"/>
<evidence type="ECO:0000313" key="3">
    <source>
        <dbReference type="Proteomes" id="UP000183365"/>
    </source>
</evidence>
<dbReference type="Proteomes" id="UP000183365">
    <property type="component" value="Unassembled WGS sequence"/>
</dbReference>
<evidence type="ECO:0000313" key="2">
    <source>
        <dbReference type="EMBL" id="SGZ41333.1"/>
    </source>
</evidence>
<feature type="domain" description="DNA mismatch repair protein HSM3 C-terminal" evidence="1">
    <location>
        <begin position="330"/>
        <end position="501"/>
    </location>
</feature>
<organism evidence="2 3">
    <name type="scientific">Hanseniaspora guilliermondii</name>
    <dbReference type="NCBI Taxonomy" id="56406"/>
    <lineage>
        <taxon>Eukaryota</taxon>
        <taxon>Fungi</taxon>
        <taxon>Dikarya</taxon>
        <taxon>Ascomycota</taxon>
        <taxon>Saccharomycotina</taxon>
        <taxon>Saccharomycetes</taxon>
        <taxon>Saccharomycodales</taxon>
        <taxon>Saccharomycodaceae</taxon>
        <taxon>Hanseniaspora</taxon>
    </lineage>
</organism>
<sequence length="507" mass="59860">MDSSTSELDRLITLIKTRDNAISSQKELSFIQNKALQEITSNLRNREYETYFKYLDFFLSIDCENEWNFNNQFHIDVIEFVETILKVMDVSTYARLRDDLKISGHLNESQIDLLTIPTLAIFMKICNKENEQDNMSILNYYIGLKENYDTDDDYVKSLYLKKISVLENYLTSLKINNKEQILKLIPFIEETFKKISIDNNSSSEQEDEYYEFIGKRCFLSSLALSVITKDYYNNFNLKLLFIDYDLLQMIKDYKIIEFNLVIQFYTQFFITTSKRKSLYKCVKDVGMSGKIIDILTILANTDDFSLIESYSKSYIFQIISKVSILDSKLLFDLFQTNQIDLSFKSEYKYLLDFYSFLDPGFILKYYKRDIKSLFGVDLFVEKVFGYVSIMRNICSNEELWTLVIEPVISICRRALPMLEILVLLDKFSQYEHCLSTLLKQETWMFQYLYGEILDEELIVLKENILNNLIIKHGEFVKENNPELHKTLKEYVFGNNREAKVTVATMAK</sequence>